<comment type="caution">
    <text evidence="1">The sequence shown here is derived from an EMBL/GenBank/DDBJ whole genome shotgun (WGS) entry which is preliminary data.</text>
</comment>
<accession>A0A7W8QKY4</accession>
<evidence type="ECO:0000313" key="1">
    <source>
        <dbReference type="EMBL" id="MBB5432343.1"/>
    </source>
</evidence>
<evidence type="ECO:0000313" key="2">
    <source>
        <dbReference type="Proteomes" id="UP000572635"/>
    </source>
</evidence>
<dbReference type="EMBL" id="JACHDB010000001">
    <property type="protein sequence ID" value="MBB5432343.1"/>
    <property type="molecule type" value="Genomic_DNA"/>
</dbReference>
<dbReference type="RefSeq" id="WP_184391922.1">
    <property type="nucleotide sequence ID" value="NZ_BAAAJD010000042.1"/>
</dbReference>
<dbReference type="Proteomes" id="UP000572635">
    <property type="component" value="Unassembled WGS sequence"/>
</dbReference>
<keyword evidence="2" id="KW-1185">Reference proteome</keyword>
<organism evidence="1 2">
    <name type="scientific">Nocardiopsis composta</name>
    <dbReference type="NCBI Taxonomy" id="157465"/>
    <lineage>
        <taxon>Bacteria</taxon>
        <taxon>Bacillati</taxon>
        <taxon>Actinomycetota</taxon>
        <taxon>Actinomycetes</taxon>
        <taxon>Streptosporangiales</taxon>
        <taxon>Nocardiopsidaceae</taxon>
        <taxon>Nocardiopsis</taxon>
    </lineage>
</organism>
<gene>
    <name evidence="1" type="ORF">HDA36_002427</name>
</gene>
<proteinExistence type="predicted"/>
<dbReference type="AlphaFoldDB" id="A0A7W8QKY4"/>
<reference evidence="1 2" key="1">
    <citation type="submission" date="2020-08" db="EMBL/GenBank/DDBJ databases">
        <title>Sequencing the genomes of 1000 actinobacteria strains.</title>
        <authorList>
            <person name="Klenk H.-P."/>
        </authorList>
    </citation>
    <scope>NUCLEOTIDE SEQUENCE [LARGE SCALE GENOMIC DNA]</scope>
    <source>
        <strain evidence="1 2">DSM 44551</strain>
    </source>
</reference>
<protein>
    <submittedName>
        <fullName evidence="1">Uncharacterized protein</fullName>
    </submittedName>
</protein>
<name>A0A7W8QKY4_9ACTN</name>
<sequence>MKYVQAGKDEGRGTYLFDPRPYLDRLPDLLPELPEGARSYASRAGHYDFYAPDCVKDLLLVRVDLPEEGEIDLRLRFAPNPFKHDAGLTIAYSEVTGFSVESRDGDGLVGLGDVMLDEVLPAPSGCTHEIAFFTGRIMIACADLSAEWGPLQE</sequence>